<keyword evidence="1" id="KW-0472">Membrane</keyword>
<proteinExistence type="predicted"/>
<name>A0A0W0F245_MONRR</name>
<comment type="caution">
    <text evidence="2">The sequence shown here is derived from an EMBL/GenBank/DDBJ whole genome shotgun (WGS) entry which is preliminary data.</text>
</comment>
<reference evidence="2 3" key="1">
    <citation type="submission" date="2015-12" db="EMBL/GenBank/DDBJ databases">
        <title>Draft genome sequence of Moniliophthora roreri, the causal agent of frosty pod rot of cacao.</title>
        <authorList>
            <person name="Aime M.C."/>
            <person name="Diaz-Valderrama J.R."/>
            <person name="Kijpornyongpan T."/>
            <person name="Phillips-Mora W."/>
        </authorList>
    </citation>
    <scope>NUCLEOTIDE SEQUENCE [LARGE SCALE GENOMIC DNA]</scope>
    <source>
        <strain evidence="2 3">MCA 2952</strain>
    </source>
</reference>
<accession>A0A0W0F245</accession>
<organism evidence="2 3">
    <name type="scientific">Moniliophthora roreri</name>
    <name type="common">Frosty pod rot fungus</name>
    <name type="synonym">Monilia roreri</name>
    <dbReference type="NCBI Taxonomy" id="221103"/>
    <lineage>
        <taxon>Eukaryota</taxon>
        <taxon>Fungi</taxon>
        <taxon>Dikarya</taxon>
        <taxon>Basidiomycota</taxon>
        <taxon>Agaricomycotina</taxon>
        <taxon>Agaricomycetes</taxon>
        <taxon>Agaricomycetidae</taxon>
        <taxon>Agaricales</taxon>
        <taxon>Marasmiineae</taxon>
        <taxon>Marasmiaceae</taxon>
        <taxon>Moniliophthora</taxon>
    </lineage>
</organism>
<keyword evidence="1" id="KW-1133">Transmembrane helix</keyword>
<sequence length="61" mass="7153">MYYTWLARRQTLALWATIEGGLAAFVWYRWKAPSTTPALGTLRERMAQMRIASQHHYSLSH</sequence>
<dbReference type="EMBL" id="LATX01002388">
    <property type="protein sequence ID" value="KTB30344.1"/>
    <property type="molecule type" value="Genomic_DNA"/>
</dbReference>
<keyword evidence="1" id="KW-0812">Transmembrane</keyword>
<feature type="transmembrane region" description="Helical" evidence="1">
    <location>
        <begin position="12"/>
        <end position="30"/>
    </location>
</feature>
<dbReference type="AlphaFoldDB" id="A0A0W0F245"/>
<evidence type="ECO:0000313" key="2">
    <source>
        <dbReference type="EMBL" id="KTB30344.1"/>
    </source>
</evidence>
<protein>
    <submittedName>
        <fullName evidence="2">Uncharacterized protein</fullName>
    </submittedName>
</protein>
<evidence type="ECO:0000313" key="3">
    <source>
        <dbReference type="Proteomes" id="UP000054988"/>
    </source>
</evidence>
<evidence type="ECO:0000256" key="1">
    <source>
        <dbReference type="SAM" id="Phobius"/>
    </source>
</evidence>
<dbReference type="Proteomes" id="UP000054988">
    <property type="component" value="Unassembled WGS sequence"/>
</dbReference>
<gene>
    <name evidence="2" type="ORF">WG66_17102</name>
</gene>